<sequence length="103" mass="11754">MRTFKEIIYSQIINIPKIITLLKSNKIIKAKNLNGKRKQTELHLSIISSVPGWNRSQFRPDLVVNHRCWSLRVSSGFAASSDVVCCLFYYSGSSELRALHRSS</sequence>
<dbReference type="EMBL" id="JBJKTR010000009">
    <property type="protein sequence ID" value="KAL3360124.1"/>
    <property type="molecule type" value="Genomic_DNA"/>
</dbReference>
<reference evidence="1 2" key="1">
    <citation type="submission" date="2024-05" db="EMBL/GenBank/DDBJ databases">
        <title>De novo assembly of an allotetraploid wild potato.</title>
        <authorList>
            <person name="Hosaka A.J."/>
        </authorList>
    </citation>
    <scope>NUCLEOTIDE SEQUENCE [LARGE SCALE GENOMIC DNA]</scope>
    <source>
        <tissue evidence="1">Young leaves</tissue>
    </source>
</reference>
<dbReference type="Proteomes" id="UP001627284">
    <property type="component" value="Unassembled WGS sequence"/>
</dbReference>
<accession>A0ABD2TUL7</accession>
<dbReference type="AlphaFoldDB" id="A0ABD2TUL7"/>
<proteinExistence type="predicted"/>
<evidence type="ECO:0000313" key="2">
    <source>
        <dbReference type="Proteomes" id="UP001627284"/>
    </source>
</evidence>
<comment type="caution">
    <text evidence="1">The sequence shown here is derived from an EMBL/GenBank/DDBJ whole genome shotgun (WGS) entry which is preliminary data.</text>
</comment>
<protein>
    <submittedName>
        <fullName evidence="1">Uncharacterized protein</fullName>
    </submittedName>
</protein>
<gene>
    <name evidence="1" type="ORF">AABB24_016563</name>
</gene>
<keyword evidence="2" id="KW-1185">Reference proteome</keyword>
<name>A0ABD2TUL7_9SOLN</name>
<organism evidence="1 2">
    <name type="scientific">Solanum stoloniferum</name>
    <dbReference type="NCBI Taxonomy" id="62892"/>
    <lineage>
        <taxon>Eukaryota</taxon>
        <taxon>Viridiplantae</taxon>
        <taxon>Streptophyta</taxon>
        <taxon>Embryophyta</taxon>
        <taxon>Tracheophyta</taxon>
        <taxon>Spermatophyta</taxon>
        <taxon>Magnoliopsida</taxon>
        <taxon>eudicotyledons</taxon>
        <taxon>Gunneridae</taxon>
        <taxon>Pentapetalae</taxon>
        <taxon>asterids</taxon>
        <taxon>lamiids</taxon>
        <taxon>Solanales</taxon>
        <taxon>Solanaceae</taxon>
        <taxon>Solanoideae</taxon>
        <taxon>Solaneae</taxon>
        <taxon>Solanum</taxon>
    </lineage>
</organism>
<evidence type="ECO:0000313" key="1">
    <source>
        <dbReference type="EMBL" id="KAL3360124.1"/>
    </source>
</evidence>